<dbReference type="Pfam" id="PF02606">
    <property type="entry name" value="LpxK"/>
    <property type="match status" value="1"/>
</dbReference>
<evidence type="ECO:0000256" key="8">
    <source>
        <dbReference type="ARBA" id="ARBA00022741"/>
    </source>
</evidence>
<dbReference type="InterPro" id="IPR027417">
    <property type="entry name" value="P-loop_NTPase"/>
</dbReference>
<evidence type="ECO:0000256" key="3">
    <source>
        <dbReference type="ARBA" id="ARBA00012071"/>
    </source>
</evidence>
<evidence type="ECO:0000256" key="7">
    <source>
        <dbReference type="ARBA" id="ARBA00022679"/>
    </source>
</evidence>
<dbReference type="AlphaFoldDB" id="A0A154WC13"/>
<proteinExistence type="inferred from homology"/>
<keyword evidence="11 13" id="KW-0443">Lipid metabolism</keyword>
<dbReference type="HAMAP" id="MF_00409">
    <property type="entry name" value="LpxK"/>
    <property type="match status" value="1"/>
</dbReference>
<evidence type="ECO:0000256" key="9">
    <source>
        <dbReference type="ARBA" id="ARBA00022777"/>
    </source>
</evidence>
<feature type="binding site" evidence="13">
    <location>
        <begin position="51"/>
        <end position="58"/>
    </location>
    <ligand>
        <name>ATP</name>
        <dbReference type="ChEBI" id="CHEBI:30616"/>
    </ligand>
</feature>
<comment type="function">
    <text evidence="1 13">Transfers the gamma-phosphate of ATP to the 4'-position of a tetraacyldisaccharide 1-phosphate intermediate (termed DS-1-P) to form tetraacyldisaccharide 1,4'-bis-phosphate (lipid IVA).</text>
</comment>
<keyword evidence="8 13" id="KW-0547">Nucleotide-binding</keyword>
<dbReference type="GO" id="GO:0009245">
    <property type="term" value="P:lipid A biosynthetic process"/>
    <property type="evidence" value="ECO:0007669"/>
    <property type="project" value="UniProtKB-UniRule"/>
</dbReference>
<dbReference type="EC" id="2.7.1.130" evidence="3 13"/>
<keyword evidence="15" id="KW-1185">Reference proteome</keyword>
<dbReference type="GO" id="GO:0009244">
    <property type="term" value="P:lipopolysaccharide core region biosynthetic process"/>
    <property type="evidence" value="ECO:0007669"/>
    <property type="project" value="TreeGrafter"/>
</dbReference>
<name>A0A154WC13_9PROT</name>
<comment type="caution">
    <text evidence="14">The sequence shown here is derived from an EMBL/GenBank/DDBJ whole genome shotgun (WGS) entry which is preliminary data.</text>
</comment>
<keyword evidence="6 13" id="KW-0441">Lipid A biosynthesis</keyword>
<evidence type="ECO:0000256" key="2">
    <source>
        <dbReference type="ARBA" id="ARBA00004870"/>
    </source>
</evidence>
<evidence type="ECO:0000256" key="4">
    <source>
        <dbReference type="ARBA" id="ARBA00016436"/>
    </source>
</evidence>
<dbReference type="PANTHER" id="PTHR42724">
    <property type="entry name" value="TETRAACYLDISACCHARIDE 4'-KINASE"/>
    <property type="match status" value="1"/>
</dbReference>
<dbReference type="EMBL" id="LPXN01000079">
    <property type="protein sequence ID" value="KZD11030.1"/>
    <property type="molecule type" value="Genomic_DNA"/>
</dbReference>
<dbReference type="RefSeq" id="WP_067553687.1">
    <property type="nucleotide sequence ID" value="NZ_LPXN01000079.1"/>
</dbReference>
<comment type="pathway">
    <text evidence="2 13">Glycolipid biosynthesis; lipid IV(A) biosynthesis; lipid IV(A) from (3R)-3-hydroxytetradecanoyl-[acyl-carrier-protein] and UDP-N-acetyl-alpha-D-glucosamine: step 6/6.</text>
</comment>
<dbReference type="Proteomes" id="UP000076400">
    <property type="component" value="Unassembled WGS sequence"/>
</dbReference>
<dbReference type="UniPathway" id="UPA00359">
    <property type="reaction ID" value="UER00482"/>
</dbReference>
<evidence type="ECO:0000256" key="6">
    <source>
        <dbReference type="ARBA" id="ARBA00022556"/>
    </source>
</evidence>
<accession>A0A154WC13</accession>
<dbReference type="OrthoDB" id="9766423at2"/>
<evidence type="ECO:0000256" key="1">
    <source>
        <dbReference type="ARBA" id="ARBA00002274"/>
    </source>
</evidence>
<evidence type="ECO:0000256" key="13">
    <source>
        <dbReference type="HAMAP-Rule" id="MF_00409"/>
    </source>
</evidence>
<comment type="similarity">
    <text evidence="13">Belongs to the LpxK family.</text>
</comment>
<keyword evidence="9 13" id="KW-0418">Kinase</keyword>
<dbReference type="GO" id="GO:0005886">
    <property type="term" value="C:plasma membrane"/>
    <property type="evidence" value="ECO:0007669"/>
    <property type="project" value="TreeGrafter"/>
</dbReference>
<gene>
    <name evidence="13" type="primary">lpxK</name>
    <name evidence="14" type="ORF">AUP43_05985</name>
</gene>
<evidence type="ECO:0000256" key="11">
    <source>
        <dbReference type="ARBA" id="ARBA00023098"/>
    </source>
</evidence>
<dbReference type="STRING" id="580166.AUP43_05985"/>
<evidence type="ECO:0000313" key="15">
    <source>
        <dbReference type="Proteomes" id="UP000076400"/>
    </source>
</evidence>
<dbReference type="GO" id="GO:0005524">
    <property type="term" value="F:ATP binding"/>
    <property type="evidence" value="ECO:0007669"/>
    <property type="project" value="UniProtKB-UniRule"/>
</dbReference>
<keyword evidence="10 13" id="KW-0067">ATP-binding</keyword>
<sequence length="322" mass="33350">MRAPDFWDRPDSLAARLLTPLSHLYAQATRSRLKRPGWKAPVPVICIGNLVAGGAGKTPVALAVMALLRARGIDAHFLSRGHGGRIAGPVRVDPAAQGAADVGDEPLLLAQAAPAWVARDRAAGARAAVAAGAQAIVMDDGFQNPGLAKDVSLVVVDGGYGFGNGLAMPAGPLREPVADGLARAQAAVLVGADRCGALAAIGARLPVLAASLEPLEGARFAGQPVLAFAGIGRPEKFFETLRALEARLVDTVAFPDHHPYGATEIAGLVERAQALGATPVTTRKDWVRLPADLKSGIEVLDIALAWQDESTIDRLLAPLFPG</sequence>
<keyword evidence="7 13" id="KW-0808">Transferase</keyword>
<organism evidence="14 15">
    <name type="scientific">Oceanibaculum pacificum</name>
    <dbReference type="NCBI Taxonomy" id="580166"/>
    <lineage>
        <taxon>Bacteria</taxon>
        <taxon>Pseudomonadati</taxon>
        <taxon>Pseudomonadota</taxon>
        <taxon>Alphaproteobacteria</taxon>
        <taxon>Rhodospirillales</taxon>
        <taxon>Oceanibaculaceae</taxon>
        <taxon>Oceanibaculum</taxon>
    </lineage>
</organism>
<evidence type="ECO:0000256" key="12">
    <source>
        <dbReference type="ARBA" id="ARBA00029757"/>
    </source>
</evidence>
<dbReference type="PANTHER" id="PTHR42724:SF1">
    <property type="entry name" value="TETRAACYLDISACCHARIDE 4'-KINASE, MITOCHONDRIAL-RELATED"/>
    <property type="match status" value="1"/>
</dbReference>
<evidence type="ECO:0000256" key="10">
    <source>
        <dbReference type="ARBA" id="ARBA00022840"/>
    </source>
</evidence>
<dbReference type="GO" id="GO:0009029">
    <property type="term" value="F:lipid-A 4'-kinase activity"/>
    <property type="evidence" value="ECO:0007669"/>
    <property type="project" value="UniProtKB-UniRule"/>
</dbReference>
<protein>
    <recommendedName>
        <fullName evidence="4 13">Tetraacyldisaccharide 4'-kinase</fullName>
        <ecNumber evidence="3 13">2.7.1.130</ecNumber>
    </recommendedName>
    <alternativeName>
        <fullName evidence="12 13">Lipid A 4'-kinase</fullName>
    </alternativeName>
</protein>
<reference evidence="14 15" key="1">
    <citation type="submission" date="2015-12" db="EMBL/GenBank/DDBJ databases">
        <title>Genome sequence of Oceanibaculum pacificum MCCC 1A02656.</title>
        <authorList>
            <person name="Lu L."/>
            <person name="Lai Q."/>
            <person name="Shao Z."/>
            <person name="Qian P."/>
        </authorList>
    </citation>
    <scope>NUCLEOTIDE SEQUENCE [LARGE SCALE GENOMIC DNA]</scope>
    <source>
        <strain evidence="14 15">MCCC 1A02656</strain>
    </source>
</reference>
<keyword evidence="5 13" id="KW-0444">Lipid biosynthesis</keyword>
<comment type="catalytic activity">
    <reaction evidence="13">
        <text>a lipid A disaccharide + ATP = a lipid IVA + ADP + H(+)</text>
        <dbReference type="Rhea" id="RHEA:67840"/>
        <dbReference type="ChEBI" id="CHEBI:15378"/>
        <dbReference type="ChEBI" id="CHEBI:30616"/>
        <dbReference type="ChEBI" id="CHEBI:176343"/>
        <dbReference type="ChEBI" id="CHEBI:176425"/>
        <dbReference type="ChEBI" id="CHEBI:456216"/>
        <dbReference type="EC" id="2.7.1.130"/>
    </reaction>
</comment>
<dbReference type="InterPro" id="IPR003758">
    <property type="entry name" value="LpxK"/>
</dbReference>
<dbReference type="NCBIfam" id="TIGR00682">
    <property type="entry name" value="lpxK"/>
    <property type="match status" value="1"/>
</dbReference>
<evidence type="ECO:0000313" key="14">
    <source>
        <dbReference type="EMBL" id="KZD11030.1"/>
    </source>
</evidence>
<evidence type="ECO:0000256" key="5">
    <source>
        <dbReference type="ARBA" id="ARBA00022516"/>
    </source>
</evidence>
<dbReference type="SUPFAM" id="SSF52540">
    <property type="entry name" value="P-loop containing nucleoside triphosphate hydrolases"/>
    <property type="match status" value="1"/>
</dbReference>